<keyword evidence="3" id="KW-1185">Reference proteome</keyword>
<evidence type="ECO:0000313" key="3">
    <source>
        <dbReference type="Proteomes" id="UP001595604"/>
    </source>
</evidence>
<feature type="domain" description="SPOR" evidence="1">
    <location>
        <begin position="353"/>
        <end position="437"/>
    </location>
</feature>
<proteinExistence type="predicted"/>
<dbReference type="InterPro" id="IPR007730">
    <property type="entry name" value="SPOR-like_dom"/>
</dbReference>
<comment type="caution">
    <text evidence="2">The sequence shown here is derived from an EMBL/GenBank/DDBJ whole genome shotgun (WGS) entry which is preliminary data.</text>
</comment>
<dbReference type="Gene3D" id="3.30.70.1070">
    <property type="entry name" value="Sporulation related repeat"/>
    <property type="match status" value="1"/>
</dbReference>
<evidence type="ECO:0000259" key="1">
    <source>
        <dbReference type="PROSITE" id="PS51724"/>
    </source>
</evidence>
<dbReference type="EMBL" id="JBHRTQ010000007">
    <property type="protein sequence ID" value="MFC3173864.1"/>
    <property type="molecule type" value="Genomic_DNA"/>
</dbReference>
<organism evidence="2 3">
    <name type="scientific">Novosphingobium bradum</name>
    <dbReference type="NCBI Taxonomy" id="1737444"/>
    <lineage>
        <taxon>Bacteria</taxon>
        <taxon>Pseudomonadati</taxon>
        <taxon>Pseudomonadota</taxon>
        <taxon>Alphaproteobacteria</taxon>
        <taxon>Sphingomonadales</taxon>
        <taxon>Sphingomonadaceae</taxon>
        <taxon>Novosphingobium</taxon>
    </lineage>
</organism>
<dbReference type="SUPFAM" id="SSF48452">
    <property type="entry name" value="TPR-like"/>
    <property type="match status" value="1"/>
</dbReference>
<accession>A0ABV7IQH1</accession>
<protein>
    <submittedName>
        <fullName evidence="2">SPOR domain-containing protein</fullName>
    </submittedName>
</protein>
<evidence type="ECO:0000313" key="2">
    <source>
        <dbReference type="EMBL" id="MFC3173864.1"/>
    </source>
</evidence>
<dbReference type="InterPro" id="IPR036680">
    <property type="entry name" value="SPOR-like_sf"/>
</dbReference>
<dbReference type="SUPFAM" id="SSF110997">
    <property type="entry name" value="Sporulation related repeat"/>
    <property type="match status" value="1"/>
</dbReference>
<sequence length="459" mass="47157">MASTPYHATLHREPLYRNRQSGVRLPLAVGSALAFSLLAGCTGQGAIRSASAATADRQFSAEAARGERAVAKAEAAVARTPDDAAVRAELGRAYLAAGRFESAGTALGDAMALGDGSGRTALSYALARIGGGQLREAVAVLDEHRGDIPAGDLGLALALAGETSRGVAILADAVRGGENTPKLRQNLAYAYALDGRWAEAKVLAAQDVPADQLDRRLAIWAISALPDRNRDRVAGLIGAPVRMDPGQPEALALHTGAAAPRTADAAPAGELPAVAPVLADAAPAAPVPSSVATNLAAQSAPSPAPAVAVHHAPTMASVAQAFTARDFQANRFRPAPVTAPARTRAVAAIMARPLTGANHVVQLGAFGSEKNARRAWAIYTRQNPKLAAYRPVIVPAVVKGRQLWRVAAGGLSGRFAANGLCAEVRSRGGACFAYALPSRPLPLPAAPGRDVSAPQRARR</sequence>
<reference evidence="3" key="1">
    <citation type="journal article" date="2019" name="Int. J. Syst. Evol. Microbiol.">
        <title>The Global Catalogue of Microorganisms (GCM) 10K type strain sequencing project: providing services to taxonomists for standard genome sequencing and annotation.</title>
        <authorList>
            <consortium name="The Broad Institute Genomics Platform"/>
            <consortium name="The Broad Institute Genome Sequencing Center for Infectious Disease"/>
            <person name="Wu L."/>
            <person name="Ma J."/>
        </authorList>
    </citation>
    <scope>NUCLEOTIDE SEQUENCE [LARGE SCALE GENOMIC DNA]</scope>
    <source>
        <strain evidence="3">KCTC 42984</strain>
    </source>
</reference>
<dbReference type="Pfam" id="PF05036">
    <property type="entry name" value="SPOR"/>
    <property type="match status" value="1"/>
</dbReference>
<gene>
    <name evidence="2" type="ORF">ACFOD9_06330</name>
</gene>
<name>A0ABV7IQH1_9SPHN</name>
<dbReference type="InterPro" id="IPR011990">
    <property type="entry name" value="TPR-like_helical_dom_sf"/>
</dbReference>
<dbReference type="RefSeq" id="WP_379509248.1">
    <property type="nucleotide sequence ID" value="NZ_JBHRTQ010000007.1"/>
</dbReference>
<dbReference type="Gene3D" id="1.25.40.10">
    <property type="entry name" value="Tetratricopeptide repeat domain"/>
    <property type="match status" value="1"/>
</dbReference>
<dbReference type="PROSITE" id="PS51724">
    <property type="entry name" value="SPOR"/>
    <property type="match status" value="1"/>
</dbReference>
<dbReference type="Proteomes" id="UP001595604">
    <property type="component" value="Unassembled WGS sequence"/>
</dbReference>